<name>A0AAV9BZ04_ACOGR</name>
<dbReference type="GO" id="GO:0004674">
    <property type="term" value="F:protein serine/threonine kinase activity"/>
    <property type="evidence" value="ECO:0007669"/>
    <property type="project" value="UniProtKB-KW"/>
</dbReference>
<dbReference type="Gene3D" id="3.30.200.20">
    <property type="entry name" value="Phosphorylase Kinase, domain 1"/>
    <property type="match status" value="1"/>
</dbReference>
<reference evidence="14" key="1">
    <citation type="journal article" date="2023" name="Nat. Commun.">
        <title>Diploid and tetraploid genomes of Acorus and the evolution of monocots.</title>
        <authorList>
            <person name="Ma L."/>
            <person name="Liu K.W."/>
            <person name="Li Z."/>
            <person name="Hsiao Y.Y."/>
            <person name="Qi Y."/>
            <person name="Fu T."/>
            <person name="Tang G.D."/>
            <person name="Zhang D."/>
            <person name="Sun W.H."/>
            <person name="Liu D.K."/>
            <person name="Li Y."/>
            <person name="Chen G.Z."/>
            <person name="Liu X.D."/>
            <person name="Liao X.Y."/>
            <person name="Jiang Y.T."/>
            <person name="Yu X."/>
            <person name="Hao Y."/>
            <person name="Huang J."/>
            <person name="Zhao X.W."/>
            <person name="Ke S."/>
            <person name="Chen Y.Y."/>
            <person name="Wu W.L."/>
            <person name="Hsu J.L."/>
            <person name="Lin Y.F."/>
            <person name="Huang M.D."/>
            <person name="Li C.Y."/>
            <person name="Huang L."/>
            <person name="Wang Z.W."/>
            <person name="Zhao X."/>
            <person name="Zhong W.Y."/>
            <person name="Peng D.H."/>
            <person name="Ahmad S."/>
            <person name="Lan S."/>
            <person name="Zhang J.S."/>
            <person name="Tsai W.C."/>
            <person name="Van de Peer Y."/>
            <person name="Liu Z.J."/>
        </authorList>
    </citation>
    <scope>NUCLEOTIDE SEQUENCE</scope>
    <source>
        <strain evidence="14">SCP</strain>
    </source>
</reference>
<evidence type="ECO:0000256" key="5">
    <source>
        <dbReference type="ARBA" id="ARBA00022692"/>
    </source>
</evidence>
<keyword evidence="8 12" id="KW-1133">Transmembrane helix</keyword>
<dbReference type="Gene3D" id="1.10.510.10">
    <property type="entry name" value="Transferase(Phosphotransferase) domain 1"/>
    <property type="match status" value="1"/>
</dbReference>
<dbReference type="InterPro" id="IPR000719">
    <property type="entry name" value="Prot_kinase_dom"/>
</dbReference>
<dbReference type="Proteomes" id="UP001179952">
    <property type="component" value="Unassembled WGS sequence"/>
</dbReference>
<evidence type="ECO:0000256" key="7">
    <source>
        <dbReference type="ARBA" id="ARBA00022840"/>
    </source>
</evidence>
<dbReference type="PROSITE" id="PS00108">
    <property type="entry name" value="PROTEIN_KINASE_ST"/>
    <property type="match status" value="1"/>
</dbReference>
<dbReference type="FunFam" id="3.30.200.20:FF:000162">
    <property type="entry name" value="Adenine nucleotide alpha hydrolase-like domain kinase"/>
    <property type="match status" value="1"/>
</dbReference>
<evidence type="ECO:0000256" key="10">
    <source>
        <dbReference type="ARBA" id="ARBA00047899"/>
    </source>
</evidence>
<evidence type="ECO:0000256" key="12">
    <source>
        <dbReference type="SAM" id="Phobius"/>
    </source>
</evidence>
<keyword evidence="3" id="KW-0723">Serine/threonine-protein kinase</keyword>
<comment type="caution">
    <text evidence="14">The sequence shown here is derived from an EMBL/GenBank/DDBJ whole genome shotgun (WGS) entry which is preliminary data.</text>
</comment>
<dbReference type="AlphaFoldDB" id="A0AAV9BZ04"/>
<keyword evidence="14" id="KW-0675">Receptor</keyword>
<dbReference type="InterPro" id="IPR011009">
    <property type="entry name" value="Kinase-like_dom_sf"/>
</dbReference>
<dbReference type="InterPro" id="IPR047117">
    <property type="entry name" value="PERK1-13-like"/>
</dbReference>
<dbReference type="PANTHER" id="PTHR47982">
    <property type="entry name" value="PROLINE-RICH RECEPTOR-LIKE PROTEIN KINASE PERK4"/>
    <property type="match status" value="1"/>
</dbReference>
<dbReference type="FunFam" id="1.10.510.10:FF:000430">
    <property type="entry name" value="Protein kinase superfamily protein"/>
    <property type="match status" value="1"/>
</dbReference>
<gene>
    <name evidence="14" type="ORF">QJS04_geneDACA004799</name>
</gene>
<comment type="subcellular location">
    <subcellularLocation>
        <location evidence="1">Cell membrane</location>
        <topology evidence="1">Single-pass membrane protein</topology>
    </subcellularLocation>
</comment>
<dbReference type="InterPro" id="IPR008271">
    <property type="entry name" value="Ser/Thr_kinase_AS"/>
</dbReference>
<feature type="transmembrane region" description="Helical" evidence="12">
    <location>
        <begin position="6"/>
        <end position="31"/>
    </location>
</feature>
<evidence type="ECO:0000313" key="15">
    <source>
        <dbReference type="Proteomes" id="UP001179952"/>
    </source>
</evidence>
<evidence type="ECO:0000256" key="4">
    <source>
        <dbReference type="ARBA" id="ARBA00022679"/>
    </source>
</evidence>
<comment type="catalytic activity">
    <reaction evidence="10">
        <text>L-threonyl-[protein] + ATP = O-phospho-L-threonyl-[protein] + ADP + H(+)</text>
        <dbReference type="Rhea" id="RHEA:46608"/>
        <dbReference type="Rhea" id="RHEA-COMP:11060"/>
        <dbReference type="Rhea" id="RHEA-COMP:11605"/>
        <dbReference type="ChEBI" id="CHEBI:15378"/>
        <dbReference type="ChEBI" id="CHEBI:30013"/>
        <dbReference type="ChEBI" id="CHEBI:30616"/>
        <dbReference type="ChEBI" id="CHEBI:61977"/>
        <dbReference type="ChEBI" id="CHEBI:456216"/>
        <dbReference type="EC" id="2.7.11.1"/>
    </reaction>
</comment>
<dbReference type="EC" id="2.7.11.1" evidence="2"/>
<keyword evidence="5 12" id="KW-0812">Transmembrane</keyword>
<keyword evidence="7" id="KW-0067">ATP-binding</keyword>
<dbReference type="SUPFAM" id="SSF56112">
    <property type="entry name" value="Protein kinase-like (PK-like)"/>
    <property type="match status" value="1"/>
</dbReference>
<keyword evidence="9 12" id="KW-0472">Membrane</keyword>
<evidence type="ECO:0000256" key="3">
    <source>
        <dbReference type="ARBA" id="ARBA00022527"/>
    </source>
</evidence>
<sequence>MLRSLLAIIGGAAGGLVLVALVVGVVWFCMLHHKSVPNKNSETASSDPSALVEWNRGGRFSSAGCSYNTEPQGARQFALEELEQATKNFSEHNLIGKGGFGLVYKGLLCDGTIVATKMRPGAPRQDFVEEVHYLSGMRHRNLVNLLGYCQEGGLQMLVYEYLPNGSVCNHLYDNGRESTKRLEFKQRLSIALGAAKGLCHLHSMVPPLVHKDFKTSNVLVDENFISKVADAGVIRILQRMEDAFPSSQAYGGNVFQDPIVAGPEMLSVTSDVYSFGVFLLELITGRKASCLGFLESGESLIHWVEGHAGAQDLIDQRLGNSFTSGGMKHLVELTLQCLSLHESRPKMQIVVSELDRILETEMTLTTIMGDGTAIVTLGSQLFTSS</sequence>
<evidence type="ECO:0000256" key="11">
    <source>
        <dbReference type="ARBA" id="ARBA00048679"/>
    </source>
</evidence>
<keyword evidence="14" id="KW-0418">Kinase</keyword>
<proteinExistence type="predicted"/>
<accession>A0AAV9BZ04</accession>
<dbReference type="GO" id="GO:0005524">
    <property type="term" value="F:ATP binding"/>
    <property type="evidence" value="ECO:0007669"/>
    <property type="project" value="UniProtKB-KW"/>
</dbReference>
<feature type="domain" description="Protein kinase" evidence="13">
    <location>
        <begin position="89"/>
        <end position="358"/>
    </location>
</feature>
<evidence type="ECO:0000313" key="14">
    <source>
        <dbReference type="EMBL" id="KAK1281194.1"/>
    </source>
</evidence>
<comment type="catalytic activity">
    <reaction evidence="11">
        <text>L-seryl-[protein] + ATP = O-phospho-L-seryl-[protein] + ADP + H(+)</text>
        <dbReference type="Rhea" id="RHEA:17989"/>
        <dbReference type="Rhea" id="RHEA-COMP:9863"/>
        <dbReference type="Rhea" id="RHEA-COMP:11604"/>
        <dbReference type="ChEBI" id="CHEBI:15378"/>
        <dbReference type="ChEBI" id="CHEBI:29999"/>
        <dbReference type="ChEBI" id="CHEBI:30616"/>
        <dbReference type="ChEBI" id="CHEBI:83421"/>
        <dbReference type="ChEBI" id="CHEBI:456216"/>
        <dbReference type="EC" id="2.7.11.1"/>
    </reaction>
</comment>
<evidence type="ECO:0000256" key="2">
    <source>
        <dbReference type="ARBA" id="ARBA00012513"/>
    </source>
</evidence>
<dbReference type="GO" id="GO:0005886">
    <property type="term" value="C:plasma membrane"/>
    <property type="evidence" value="ECO:0007669"/>
    <property type="project" value="UniProtKB-SubCell"/>
</dbReference>
<keyword evidence="6" id="KW-0547">Nucleotide-binding</keyword>
<dbReference type="EMBL" id="JAUJYN010000001">
    <property type="protein sequence ID" value="KAK1281194.1"/>
    <property type="molecule type" value="Genomic_DNA"/>
</dbReference>
<evidence type="ECO:0000256" key="9">
    <source>
        <dbReference type="ARBA" id="ARBA00023136"/>
    </source>
</evidence>
<dbReference type="PANTHER" id="PTHR47982:SF54">
    <property type="entry name" value="PROTEIN KINASE SUPERFAMILY PROTEIN"/>
    <property type="match status" value="1"/>
</dbReference>
<evidence type="ECO:0000256" key="6">
    <source>
        <dbReference type="ARBA" id="ARBA00022741"/>
    </source>
</evidence>
<evidence type="ECO:0000256" key="1">
    <source>
        <dbReference type="ARBA" id="ARBA00004162"/>
    </source>
</evidence>
<keyword evidence="4" id="KW-0808">Transferase</keyword>
<organism evidence="14 15">
    <name type="scientific">Acorus gramineus</name>
    <name type="common">Dwarf sweet flag</name>
    <dbReference type="NCBI Taxonomy" id="55184"/>
    <lineage>
        <taxon>Eukaryota</taxon>
        <taxon>Viridiplantae</taxon>
        <taxon>Streptophyta</taxon>
        <taxon>Embryophyta</taxon>
        <taxon>Tracheophyta</taxon>
        <taxon>Spermatophyta</taxon>
        <taxon>Magnoliopsida</taxon>
        <taxon>Liliopsida</taxon>
        <taxon>Acoraceae</taxon>
        <taxon>Acorus</taxon>
    </lineage>
</organism>
<keyword evidence="15" id="KW-1185">Reference proteome</keyword>
<reference evidence="14" key="2">
    <citation type="submission" date="2023-06" db="EMBL/GenBank/DDBJ databases">
        <authorList>
            <person name="Ma L."/>
            <person name="Liu K.-W."/>
            <person name="Li Z."/>
            <person name="Hsiao Y.-Y."/>
            <person name="Qi Y."/>
            <person name="Fu T."/>
            <person name="Tang G."/>
            <person name="Zhang D."/>
            <person name="Sun W.-H."/>
            <person name="Liu D.-K."/>
            <person name="Li Y."/>
            <person name="Chen G.-Z."/>
            <person name="Liu X.-D."/>
            <person name="Liao X.-Y."/>
            <person name="Jiang Y.-T."/>
            <person name="Yu X."/>
            <person name="Hao Y."/>
            <person name="Huang J."/>
            <person name="Zhao X.-W."/>
            <person name="Ke S."/>
            <person name="Chen Y.-Y."/>
            <person name="Wu W.-L."/>
            <person name="Hsu J.-L."/>
            <person name="Lin Y.-F."/>
            <person name="Huang M.-D."/>
            <person name="Li C.-Y."/>
            <person name="Huang L."/>
            <person name="Wang Z.-W."/>
            <person name="Zhao X."/>
            <person name="Zhong W.-Y."/>
            <person name="Peng D.-H."/>
            <person name="Ahmad S."/>
            <person name="Lan S."/>
            <person name="Zhang J.-S."/>
            <person name="Tsai W.-C."/>
            <person name="Van De Peer Y."/>
            <person name="Liu Z.-J."/>
        </authorList>
    </citation>
    <scope>NUCLEOTIDE SEQUENCE</scope>
    <source>
        <strain evidence="14">SCP</strain>
        <tissue evidence="14">Leaves</tissue>
    </source>
</reference>
<dbReference type="Pfam" id="PF07714">
    <property type="entry name" value="PK_Tyr_Ser-Thr"/>
    <property type="match status" value="1"/>
</dbReference>
<evidence type="ECO:0000259" key="13">
    <source>
        <dbReference type="PROSITE" id="PS50011"/>
    </source>
</evidence>
<dbReference type="InterPro" id="IPR001245">
    <property type="entry name" value="Ser-Thr/Tyr_kinase_cat_dom"/>
</dbReference>
<protein>
    <recommendedName>
        <fullName evidence="2">non-specific serine/threonine protein kinase</fullName>
        <ecNumber evidence="2">2.7.11.1</ecNumber>
    </recommendedName>
</protein>
<evidence type="ECO:0000256" key="8">
    <source>
        <dbReference type="ARBA" id="ARBA00022989"/>
    </source>
</evidence>
<dbReference type="PROSITE" id="PS50011">
    <property type="entry name" value="PROTEIN_KINASE_DOM"/>
    <property type="match status" value="1"/>
</dbReference>